<keyword evidence="4 7" id="KW-1133">Transmembrane helix</keyword>
<evidence type="ECO:0000256" key="5">
    <source>
        <dbReference type="ARBA" id="ARBA00023136"/>
    </source>
</evidence>
<dbReference type="EMBL" id="JACZZA010000001">
    <property type="protein sequence ID" value="MBE1158850.1"/>
    <property type="molecule type" value="Genomic_DNA"/>
</dbReference>
<dbReference type="Pfam" id="PF12704">
    <property type="entry name" value="MacB_PCD"/>
    <property type="match status" value="1"/>
</dbReference>
<evidence type="ECO:0000256" key="7">
    <source>
        <dbReference type="SAM" id="Phobius"/>
    </source>
</evidence>
<feature type="transmembrane region" description="Helical" evidence="7">
    <location>
        <begin position="20"/>
        <end position="40"/>
    </location>
</feature>
<evidence type="ECO:0000259" key="9">
    <source>
        <dbReference type="Pfam" id="PF12704"/>
    </source>
</evidence>
<evidence type="ECO:0000256" key="3">
    <source>
        <dbReference type="ARBA" id="ARBA00022692"/>
    </source>
</evidence>
<comment type="caution">
    <text evidence="10">The sequence shown here is derived from an EMBL/GenBank/DDBJ whole genome shotgun (WGS) entry which is preliminary data.</text>
</comment>
<feature type="transmembrane region" description="Helical" evidence="7">
    <location>
        <begin position="374"/>
        <end position="396"/>
    </location>
</feature>
<evidence type="ECO:0000313" key="11">
    <source>
        <dbReference type="Proteomes" id="UP000651010"/>
    </source>
</evidence>
<comment type="similarity">
    <text evidence="6">Belongs to the ABC-4 integral membrane protein family.</text>
</comment>
<keyword evidence="5 7" id="KW-0472">Membrane</keyword>
<evidence type="ECO:0000256" key="1">
    <source>
        <dbReference type="ARBA" id="ARBA00004651"/>
    </source>
</evidence>
<evidence type="ECO:0000259" key="8">
    <source>
        <dbReference type="Pfam" id="PF02687"/>
    </source>
</evidence>
<comment type="subcellular location">
    <subcellularLocation>
        <location evidence="1">Cell membrane</location>
        <topology evidence="1">Multi-pass membrane protein</topology>
    </subcellularLocation>
</comment>
<reference evidence="10 11" key="1">
    <citation type="submission" date="2020-09" db="EMBL/GenBank/DDBJ databases">
        <title>Dyella sp. 7MK23 isolated from forest soil.</title>
        <authorList>
            <person name="Fu J."/>
        </authorList>
    </citation>
    <scope>NUCLEOTIDE SEQUENCE [LARGE SCALE GENOMIC DNA]</scope>
    <source>
        <strain evidence="10 11">7MK23</strain>
    </source>
</reference>
<keyword evidence="2" id="KW-1003">Cell membrane</keyword>
<dbReference type="PANTHER" id="PTHR30572">
    <property type="entry name" value="MEMBRANE COMPONENT OF TRANSPORTER-RELATED"/>
    <property type="match status" value="1"/>
</dbReference>
<organism evidence="10 11">
    <name type="scientific">Dyella acidiphila</name>
    <dbReference type="NCBI Taxonomy" id="2775866"/>
    <lineage>
        <taxon>Bacteria</taxon>
        <taxon>Pseudomonadati</taxon>
        <taxon>Pseudomonadota</taxon>
        <taxon>Gammaproteobacteria</taxon>
        <taxon>Lysobacterales</taxon>
        <taxon>Rhodanobacteraceae</taxon>
        <taxon>Dyella</taxon>
    </lineage>
</organism>
<evidence type="ECO:0000256" key="6">
    <source>
        <dbReference type="ARBA" id="ARBA00038076"/>
    </source>
</evidence>
<evidence type="ECO:0000256" key="4">
    <source>
        <dbReference type="ARBA" id="ARBA00022989"/>
    </source>
</evidence>
<dbReference type="InterPro" id="IPR003838">
    <property type="entry name" value="ABC3_permease_C"/>
</dbReference>
<proteinExistence type="inferred from homology"/>
<evidence type="ECO:0000313" key="10">
    <source>
        <dbReference type="EMBL" id="MBE1158850.1"/>
    </source>
</evidence>
<feature type="domain" description="MacB-like periplasmic core" evidence="9">
    <location>
        <begin position="27"/>
        <end position="251"/>
    </location>
</feature>
<gene>
    <name evidence="10" type="ORF">IGX34_00540</name>
</gene>
<dbReference type="Pfam" id="PF02687">
    <property type="entry name" value="FtsX"/>
    <property type="match status" value="1"/>
</dbReference>
<feature type="domain" description="ABC3 transporter permease C-terminal" evidence="8">
    <location>
        <begin position="292"/>
        <end position="403"/>
    </location>
</feature>
<accession>A0ABR9G474</accession>
<dbReference type="PANTHER" id="PTHR30572:SF4">
    <property type="entry name" value="ABC TRANSPORTER PERMEASE YTRF"/>
    <property type="match status" value="1"/>
</dbReference>
<dbReference type="InterPro" id="IPR025857">
    <property type="entry name" value="MacB_PCD"/>
</dbReference>
<sequence length="410" mass="44369">MTMQIKPILAALRHHKAGTLLIAAQIALTLAIVCNALFIIHARLVRLHQPSGIDEASLLVIGNQWAGKPGSDQMASLMAADLDTLRKVPGVANVYATNTFPLGNGGMALGVSHSPDKLKSVTTSGIYFADENALATLGLKLVEGRNFRPDEIGQLDRQGYVKPDVVIITRALAALMFPQRSAIGQPIYISAKPSIVIGIVDELRTPWVDTSFAKWADYSTLIPYRELTPIVQYIVRVQPGQLDEVMHRVRAALYAANRLRVISPKDGVRSFAQVREQAYRDDRGMAILMSGISVILLLITGAGIVGLTSFWVGQRRKQIGVRRALGATRHDILSYFLTENLLIAVGGVVLGGVLAIGLNLWLMKQFELDRLAPGYLLAGVVTLLLLGQGAVLAPALRASRVPPVEATRSI</sequence>
<protein>
    <submittedName>
        <fullName evidence="10">ABC transporter permease</fullName>
    </submittedName>
</protein>
<dbReference type="Proteomes" id="UP000651010">
    <property type="component" value="Unassembled WGS sequence"/>
</dbReference>
<feature type="transmembrane region" description="Helical" evidence="7">
    <location>
        <begin position="341"/>
        <end position="362"/>
    </location>
</feature>
<name>A0ABR9G474_9GAMM</name>
<dbReference type="InterPro" id="IPR050250">
    <property type="entry name" value="Macrolide_Exporter_MacB"/>
</dbReference>
<evidence type="ECO:0000256" key="2">
    <source>
        <dbReference type="ARBA" id="ARBA00022475"/>
    </source>
</evidence>
<keyword evidence="3 7" id="KW-0812">Transmembrane</keyword>
<feature type="transmembrane region" description="Helical" evidence="7">
    <location>
        <begin position="285"/>
        <end position="312"/>
    </location>
</feature>
<keyword evidence="11" id="KW-1185">Reference proteome</keyword>